<evidence type="ECO:0000259" key="7">
    <source>
        <dbReference type="PROSITE" id="PS50103"/>
    </source>
</evidence>
<feature type="domain" description="C3H1-type" evidence="7">
    <location>
        <begin position="63"/>
        <end position="89"/>
    </location>
</feature>
<dbReference type="PROSITE" id="PS50103">
    <property type="entry name" value="ZF_C3H1"/>
    <property type="match status" value="1"/>
</dbReference>
<keyword evidence="3 5" id="KW-0862">Zinc</keyword>
<feature type="zinc finger region" description="C3H1-type" evidence="5">
    <location>
        <begin position="63"/>
        <end position="89"/>
    </location>
</feature>
<keyword evidence="2 5" id="KW-0863">Zinc-finger</keyword>
<reference evidence="8" key="1">
    <citation type="journal article" date="2023" name="Plant J.">
        <title>The genome of the king protea, Protea cynaroides.</title>
        <authorList>
            <person name="Chang J."/>
            <person name="Duong T.A."/>
            <person name="Schoeman C."/>
            <person name="Ma X."/>
            <person name="Roodt D."/>
            <person name="Barker N."/>
            <person name="Li Z."/>
            <person name="Van de Peer Y."/>
            <person name="Mizrachi E."/>
        </authorList>
    </citation>
    <scope>NUCLEOTIDE SEQUENCE</scope>
    <source>
        <tissue evidence="8">Young leaves</tissue>
    </source>
</reference>
<organism evidence="8 9">
    <name type="scientific">Protea cynaroides</name>
    <dbReference type="NCBI Taxonomy" id="273540"/>
    <lineage>
        <taxon>Eukaryota</taxon>
        <taxon>Viridiplantae</taxon>
        <taxon>Streptophyta</taxon>
        <taxon>Embryophyta</taxon>
        <taxon>Tracheophyta</taxon>
        <taxon>Spermatophyta</taxon>
        <taxon>Magnoliopsida</taxon>
        <taxon>Proteales</taxon>
        <taxon>Proteaceae</taxon>
        <taxon>Protea</taxon>
    </lineage>
</organism>
<keyword evidence="6" id="KW-0812">Transmembrane</keyword>
<dbReference type="Gene3D" id="3.30.1370.210">
    <property type="match status" value="1"/>
</dbReference>
<evidence type="ECO:0000256" key="1">
    <source>
        <dbReference type="ARBA" id="ARBA00022723"/>
    </source>
</evidence>
<evidence type="ECO:0000256" key="6">
    <source>
        <dbReference type="SAM" id="Phobius"/>
    </source>
</evidence>
<dbReference type="InterPro" id="IPR045234">
    <property type="entry name" value="Unkempt-like"/>
</dbReference>
<dbReference type="Proteomes" id="UP001141806">
    <property type="component" value="Unassembled WGS sequence"/>
</dbReference>
<keyword evidence="1 5" id="KW-0479">Metal-binding</keyword>
<evidence type="ECO:0000256" key="2">
    <source>
        <dbReference type="ARBA" id="ARBA00022771"/>
    </source>
</evidence>
<accession>A0A9Q0QTA1</accession>
<dbReference type="EMBL" id="JAMYWD010000005">
    <property type="protein sequence ID" value="KAJ4971007.1"/>
    <property type="molecule type" value="Genomic_DNA"/>
</dbReference>
<name>A0A9Q0QTA1_9MAGN</name>
<evidence type="ECO:0000256" key="5">
    <source>
        <dbReference type="PROSITE-ProRule" id="PRU00723"/>
    </source>
</evidence>
<protein>
    <recommendedName>
        <fullName evidence="7">C3H1-type domain-containing protein</fullName>
    </recommendedName>
</protein>
<sequence>MPYNTRGDDDYDEDDDPYSSDDFLMYEFKVRRCMHSRSNDWTDCPFANPGEKARRKDPQRYHYSGNVCTDFWRGGCHHGDACEFVHGVLSAGFTRRGIACKLVRMGRTVSRRFASSLILLASSMCCFCIMNKFRIRFLLLLHPLFLLFPLLLDSEVSRSQ</sequence>
<evidence type="ECO:0000313" key="8">
    <source>
        <dbReference type="EMBL" id="KAJ4971007.1"/>
    </source>
</evidence>
<dbReference type="InterPro" id="IPR000571">
    <property type="entry name" value="Znf_CCCH"/>
</dbReference>
<proteinExistence type="predicted"/>
<comment type="caution">
    <text evidence="8">The sequence shown here is derived from an EMBL/GenBank/DDBJ whole genome shotgun (WGS) entry which is preliminary data.</text>
</comment>
<dbReference type="GO" id="GO:0003677">
    <property type="term" value="F:DNA binding"/>
    <property type="evidence" value="ECO:0007669"/>
    <property type="project" value="UniProtKB-KW"/>
</dbReference>
<dbReference type="InterPro" id="IPR057444">
    <property type="entry name" value="Znf-CCCH_AtC3H23-like"/>
</dbReference>
<evidence type="ECO:0000256" key="3">
    <source>
        <dbReference type="ARBA" id="ARBA00022833"/>
    </source>
</evidence>
<dbReference type="GO" id="GO:0008270">
    <property type="term" value="F:zinc ion binding"/>
    <property type="evidence" value="ECO:0007669"/>
    <property type="project" value="UniProtKB-KW"/>
</dbReference>
<dbReference type="AlphaFoldDB" id="A0A9Q0QTA1"/>
<evidence type="ECO:0000256" key="4">
    <source>
        <dbReference type="ARBA" id="ARBA00023125"/>
    </source>
</evidence>
<keyword evidence="4" id="KW-0238">DNA-binding</keyword>
<dbReference type="PANTHER" id="PTHR14493">
    <property type="entry name" value="UNKEMPT FAMILY MEMBER"/>
    <property type="match status" value="1"/>
</dbReference>
<dbReference type="SUPFAM" id="SSF90229">
    <property type="entry name" value="CCCH zinc finger"/>
    <property type="match status" value="1"/>
</dbReference>
<keyword evidence="6" id="KW-0472">Membrane</keyword>
<dbReference type="InterPro" id="IPR036855">
    <property type="entry name" value="Znf_CCCH_sf"/>
</dbReference>
<dbReference type="OrthoDB" id="410307at2759"/>
<gene>
    <name evidence="8" type="ORF">NE237_004106</name>
</gene>
<evidence type="ECO:0000313" key="9">
    <source>
        <dbReference type="Proteomes" id="UP001141806"/>
    </source>
</evidence>
<feature type="transmembrane region" description="Helical" evidence="6">
    <location>
        <begin position="137"/>
        <end position="152"/>
    </location>
</feature>
<keyword evidence="6" id="KW-1133">Transmembrane helix</keyword>
<dbReference type="PANTHER" id="PTHR14493:SF90">
    <property type="entry name" value="ZINC FINGER CCCH DOMAIN-CONTAINING PROTEIN 2"/>
    <property type="match status" value="1"/>
</dbReference>
<dbReference type="Pfam" id="PF25512">
    <property type="entry name" value="zf-CCCH_AtC3H23"/>
    <property type="match status" value="1"/>
</dbReference>
<keyword evidence="9" id="KW-1185">Reference proteome</keyword>